<dbReference type="GO" id="GO:0006506">
    <property type="term" value="P:GPI anchor biosynthetic process"/>
    <property type="evidence" value="ECO:0007669"/>
    <property type="project" value="TreeGrafter"/>
</dbReference>
<dbReference type="Proteomes" id="UP001213000">
    <property type="component" value="Unassembled WGS sequence"/>
</dbReference>
<feature type="domain" description="PGAP2IP first transmembrane" evidence="4">
    <location>
        <begin position="333"/>
        <end position="484"/>
    </location>
</feature>
<dbReference type="EMBL" id="JANIEX010000274">
    <property type="protein sequence ID" value="KAJ3569702.1"/>
    <property type="molecule type" value="Genomic_DNA"/>
</dbReference>
<keyword evidence="1" id="KW-0472">Membrane</keyword>
<proteinExistence type="predicted"/>
<dbReference type="Pfam" id="PF23022">
    <property type="entry name" value="6TM_1st_PGAP2IP"/>
    <property type="match status" value="1"/>
</dbReference>
<evidence type="ECO:0008006" key="8">
    <source>
        <dbReference type="Google" id="ProtNLM"/>
    </source>
</evidence>
<organism evidence="6 7">
    <name type="scientific">Leucocoprinus birnbaumii</name>
    <dbReference type="NCBI Taxonomy" id="56174"/>
    <lineage>
        <taxon>Eukaryota</taxon>
        <taxon>Fungi</taxon>
        <taxon>Dikarya</taxon>
        <taxon>Basidiomycota</taxon>
        <taxon>Agaricomycotina</taxon>
        <taxon>Agaricomycetes</taxon>
        <taxon>Agaricomycetidae</taxon>
        <taxon>Agaricales</taxon>
        <taxon>Agaricineae</taxon>
        <taxon>Agaricaceae</taxon>
        <taxon>Leucocoprinus</taxon>
    </lineage>
</organism>
<feature type="domain" description="PGAP2IP second transmembrane" evidence="3">
    <location>
        <begin position="610"/>
        <end position="714"/>
    </location>
</feature>
<sequence length="1073" mass="118808">MNYGLVGSGREERSSLLLCVFLAHHRDLFITTTMSDAPTRPYTFRAASVARTHTILAYTAFLSALGFGCLLHYKKIVKNGVAGYPQEWFPSVSATIGDWYPERNIFQILIALTSGPRFALVLLQYHLQSGRSKASFWPTFLLITGIVRTLSCGGWVYITSTDDHDAHDVFMILYMVCNLPWMIGGVLSSKGRTVRRRRTWVASAFFMSIVPLVYFFIQHKVHRIPGAYTQYAFFEWGLIFFDVLYDSIAEREFDEAHLNIYIGAPMEGQLSGQTNKLDKPTTSTIGGKERAADVDTKLRVNDQALANVSIWSTLLTFTPKSLLSFVSDVYLSFIFLTLFTALIPSLFYFSIWELGIAGQELALLAALSPFFLGISSIRDFARTQTGQTILQSLSLFGLAAYALSKPLHRLAAVTPATALGALAAAARWIDNEPGYQAIVFGLGWIATSFAKHANHTNNPLWPFIHGKSGGYNKTGLALAVLALIELGTRHTPSAKPITPVRVAKSTSWLAPALVLGSLVFSIHNLLADSSTLIAWSWTGYEKGVPRGPLPHVHGTITIIVQCLGLAFGTYACTEPSPVDLAETKSSNGKVANGKKAARQSNATALNPVRVLITNPSFYAFGVASFYTLYTYESWAGYLGGLGVTFFLMGIAPLVIEEVAAAKSLPGRTLGTAFLVYCLLNLASIFTVAYAFVPGGVYFRERTHLVLLAQVMLLLPLYSSSLNPISLNSFRPSTPISRTKASYIYTLLSLMSVMSGLVTLYRMPSSPPHPFKPGPRIIRTGIWTVHFGFDNEGHDSQRGIRNLVRDMELDIVGLLETDLHRTSFGHRDLTRVAVEDLGYNVDIGPGPNKHTWGCVLLSKFPIINSTHHLLPSPHGELAPAIEAILDVYGTEVTVVVAHNGQEEDPLDRELQSTELARIMAASYPKPVIFLGYVVTKPHATRPNPYEIMVKDGRVHDIDQDDYDRWCEYIFYRGLYRTSYARISRGIITDTEMQIGQFVLPRHGTSLSDESHSARYSRAHKEQMPVEHWFPMEYYGSPGHGGVDGHFYHVFNTVRAAAILPPTVECDRLKFCTFL</sequence>
<dbReference type="Gene3D" id="3.60.10.10">
    <property type="entry name" value="Endonuclease/exonuclease/phosphatase"/>
    <property type="match status" value="1"/>
</dbReference>
<dbReference type="InterPro" id="IPR051916">
    <property type="entry name" value="GPI-anchor_lipid_remodeler"/>
</dbReference>
<accession>A0AAD5VUC8</accession>
<dbReference type="FunFam" id="3.60.10.10:FF:000100">
    <property type="entry name" value="Unplaced genomic scaffold supercont2.12, whole genome shotgun sequence"/>
    <property type="match status" value="1"/>
</dbReference>
<evidence type="ECO:0000259" key="5">
    <source>
        <dbReference type="Pfam" id="PF23226"/>
    </source>
</evidence>
<feature type="domain" description="PGAP2IP second transmembrane" evidence="3">
    <location>
        <begin position="505"/>
        <end position="570"/>
    </location>
</feature>
<keyword evidence="1" id="KW-1133">Transmembrane helix</keyword>
<dbReference type="InterPro" id="IPR019402">
    <property type="entry name" value="CWH43_N"/>
</dbReference>
<gene>
    <name evidence="6" type="ORF">NP233_g4873</name>
</gene>
<dbReference type="InterPro" id="IPR053911">
    <property type="entry name" value="PGAP2IP_TM_2nd"/>
</dbReference>
<feature type="transmembrane region" description="Helical" evidence="1">
    <location>
        <begin position="667"/>
        <end position="692"/>
    </location>
</feature>
<dbReference type="InterPro" id="IPR036691">
    <property type="entry name" value="Endo/exonu/phosph_ase_sf"/>
</dbReference>
<feature type="transmembrane region" description="Helical" evidence="1">
    <location>
        <begin position="742"/>
        <end position="762"/>
    </location>
</feature>
<dbReference type="Pfam" id="PF10277">
    <property type="entry name" value="Frag1"/>
    <property type="match status" value="1"/>
</dbReference>
<dbReference type="Pfam" id="PF23021">
    <property type="entry name" value="6TM_2nd_PGAP2IP"/>
    <property type="match status" value="2"/>
</dbReference>
<dbReference type="InterPro" id="IPR057315">
    <property type="entry name" value="Exo_endo_phos_PGAP2IP_C"/>
</dbReference>
<evidence type="ECO:0000259" key="2">
    <source>
        <dbReference type="Pfam" id="PF10277"/>
    </source>
</evidence>
<feature type="transmembrane region" description="Helical" evidence="1">
    <location>
        <begin position="634"/>
        <end position="655"/>
    </location>
</feature>
<comment type="caution">
    <text evidence="6">The sequence shown here is derived from an EMBL/GenBank/DDBJ whole genome shotgun (WGS) entry which is preliminary data.</text>
</comment>
<name>A0AAD5VUC8_9AGAR</name>
<dbReference type="PANTHER" id="PTHR14859">
    <property type="entry name" value="CALCOFLUOR WHITE HYPERSENSITIVE PROTEIN PRECURSOR"/>
    <property type="match status" value="1"/>
</dbReference>
<dbReference type="GO" id="GO:0031505">
    <property type="term" value="P:fungal-type cell wall organization"/>
    <property type="evidence" value="ECO:0007669"/>
    <property type="project" value="TreeGrafter"/>
</dbReference>
<evidence type="ECO:0000313" key="7">
    <source>
        <dbReference type="Proteomes" id="UP001213000"/>
    </source>
</evidence>
<feature type="transmembrane region" description="Helical" evidence="1">
    <location>
        <begin position="329"/>
        <end position="349"/>
    </location>
</feature>
<feature type="transmembrane region" description="Helical" evidence="1">
    <location>
        <begin position="608"/>
        <end position="628"/>
    </location>
</feature>
<dbReference type="Pfam" id="PF23226">
    <property type="entry name" value="Exo_endo_phos_PGAP2IP"/>
    <property type="match status" value="1"/>
</dbReference>
<protein>
    <recommendedName>
        <fullName evidence="8">Calcofluor white hypersensitive protein</fullName>
    </recommendedName>
</protein>
<dbReference type="InterPro" id="IPR053912">
    <property type="entry name" value="PGAP2IP_TM_1nd"/>
</dbReference>
<feature type="domain" description="PGAP2IP C-terminal nuclease-like" evidence="5">
    <location>
        <begin position="775"/>
        <end position="1013"/>
    </location>
</feature>
<feature type="transmembrane region" description="Helical" evidence="1">
    <location>
        <begin position="199"/>
        <end position="217"/>
    </location>
</feature>
<dbReference type="SUPFAM" id="SSF56219">
    <property type="entry name" value="DNase I-like"/>
    <property type="match status" value="1"/>
</dbReference>
<dbReference type="AlphaFoldDB" id="A0AAD5VUC8"/>
<keyword evidence="7" id="KW-1185">Reference proteome</keyword>
<reference evidence="6" key="1">
    <citation type="submission" date="2022-07" db="EMBL/GenBank/DDBJ databases">
        <title>Genome Sequence of Leucocoprinus birnbaumii.</title>
        <authorList>
            <person name="Buettner E."/>
        </authorList>
    </citation>
    <scope>NUCLEOTIDE SEQUENCE</scope>
    <source>
        <strain evidence="6">VT141</strain>
    </source>
</reference>
<evidence type="ECO:0000259" key="3">
    <source>
        <dbReference type="Pfam" id="PF23021"/>
    </source>
</evidence>
<keyword evidence="1" id="KW-0812">Transmembrane</keyword>
<dbReference type="PANTHER" id="PTHR14859:SF1">
    <property type="entry name" value="PGAP2-INTERACTING PROTEIN"/>
    <property type="match status" value="1"/>
</dbReference>
<feature type="domain" description="CWH43-like N-terminal" evidence="2">
    <location>
        <begin position="48"/>
        <end position="254"/>
    </location>
</feature>
<feature type="transmembrane region" description="Helical" evidence="1">
    <location>
        <begin position="135"/>
        <end position="157"/>
    </location>
</feature>
<evidence type="ECO:0000256" key="1">
    <source>
        <dbReference type="SAM" id="Phobius"/>
    </source>
</evidence>
<feature type="transmembrane region" description="Helical" evidence="1">
    <location>
        <begin position="361"/>
        <end position="378"/>
    </location>
</feature>
<dbReference type="GO" id="GO:0005783">
    <property type="term" value="C:endoplasmic reticulum"/>
    <property type="evidence" value="ECO:0007669"/>
    <property type="project" value="TreeGrafter"/>
</dbReference>
<evidence type="ECO:0000259" key="4">
    <source>
        <dbReference type="Pfam" id="PF23022"/>
    </source>
</evidence>
<feature type="transmembrane region" description="Helical" evidence="1">
    <location>
        <begin position="169"/>
        <end position="187"/>
    </location>
</feature>
<feature type="transmembrane region" description="Helical" evidence="1">
    <location>
        <begin position="704"/>
        <end position="721"/>
    </location>
</feature>
<feature type="transmembrane region" description="Helical" evidence="1">
    <location>
        <begin position="55"/>
        <end position="73"/>
    </location>
</feature>
<dbReference type="GO" id="GO:0016020">
    <property type="term" value="C:membrane"/>
    <property type="evidence" value="ECO:0007669"/>
    <property type="project" value="GOC"/>
</dbReference>
<evidence type="ECO:0000313" key="6">
    <source>
        <dbReference type="EMBL" id="KAJ3569702.1"/>
    </source>
</evidence>